<dbReference type="EMBL" id="JAPOHD010000031">
    <property type="protein sequence ID" value="MCY1722286.1"/>
    <property type="molecule type" value="Genomic_DNA"/>
</dbReference>
<accession>A0A9X3F825</accession>
<dbReference type="Pfam" id="PF18962">
    <property type="entry name" value="Por_Secre_tail"/>
    <property type="match status" value="1"/>
</dbReference>
<organism evidence="2 3">
    <name type="scientific">Draconibacterium aestuarii</name>
    <dbReference type="NCBI Taxonomy" id="2998507"/>
    <lineage>
        <taxon>Bacteria</taxon>
        <taxon>Pseudomonadati</taxon>
        <taxon>Bacteroidota</taxon>
        <taxon>Bacteroidia</taxon>
        <taxon>Marinilabiliales</taxon>
        <taxon>Prolixibacteraceae</taxon>
        <taxon>Draconibacterium</taxon>
    </lineage>
</organism>
<evidence type="ECO:0000313" key="3">
    <source>
        <dbReference type="Proteomes" id="UP001145087"/>
    </source>
</evidence>
<dbReference type="Proteomes" id="UP001145087">
    <property type="component" value="Unassembled WGS sequence"/>
</dbReference>
<evidence type="ECO:0000313" key="2">
    <source>
        <dbReference type="EMBL" id="MCY1722286.1"/>
    </source>
</evidence>
<comment type="caution">
    <text evidence="2">The sequence shown here is derived from an EMBL/GenBank/DDBJ whole genome shotgun (WGS) entry which is preliminary data.</text>
</comment>
<protein>
    <submittedName>
        <fullName evidence="2">T9SS type A sorting domain-containing protein</fullName>
    </submittedName>
</protein>
<feature type="domain" description="Secretion system C-terminal sorting" evidence="1">
    <location>
        <begin position="74"/>
        <end position="144"/>
    </location>
</feature>
<keyword evidence="3" id="KW-1185">Reference proteome</keyword>
<gene>
    <name evidence="2" type="ORF">OU798_18170</name>
</gene>
<dbReference type="RefSeq" id="WP_343334611.1">
    <property type="nucleotide sequence ID" value="NZ_JAPOHD010000031.1"/>
</dbReference>
<dbReference type="InterPro" id="IPR026444">
    <property type="entry name" value="Secre_tail"/>
</dbReference>
<reference evidence="2" key="1">
    <citation type="submission" date="2022-11" db="EMBL/GenBank/DDBJ databases">
        <title>Marilongibacter aestuarii gen. nov., sp. nov., isolated from tidal flat sediment.</title>
        <authorList>
            <person name="Jiayan W."/>
        </authorList>
    </citation>
    <scope>NUCLEOTIDE SEQUENCE</scope>
    <source>
        <strain evidence="2">Z1-6</strain>
    </source>
</reference>
<name>A0A9X3F825_9BACT</name>
<sequence length="152" mass="17633">MKFKIVFILFLFSTFIIYGQEIKLNSSVVGSAGHTVDQNNLNIAKWRLGEVHLILLQQNQLDKTNNYNFTIDTYPNPFTESLNLHFQTEKRDIYSITVTDISGRKQWLNKKQEVLPNQVVKLNLSFLSSGFYLLTIIPEDKSVQHVTKIQKQ</sequence>
<proteinExistence type="predicted"/>
<dbReference type="NCBIfam" id="TIGR04183">
    <property type="entry name" value="Por_Secre_tail"/>
    <property type="match status" value="1"/>
</dbReference>
<dbReference type="AlphaFoldDB" id="A0A9X3F825"/>
<evidence type="ECO:0000259" key="1">
    <source>
        <dbReference type="Pfam" id="PF18962"/>
    </source>
</evidence>